<name>A0ABW2ZE27_9SPHI</name>
<gene>
    <name evidence="2" type="ORF">ACFQZI_06035</name>
</gene>
<dbReference type="Proteomes" id="UP001597073">
    <property type="component" value="Unassembled WGS sequence"/>
</dbReference>
<reference evidence="3" key="1">
    <citation type="journal article" date="2019" name="Int. J. Syst. Evol. Microbiol.">
        <title>The Global Catalogue of Microorganisms (GCM) 10K type strain sequencing project: providing services to taxonomists for standard genome sequencing and annotation.</title>
        <authorList>
            <consortium name="The Broad Institute Genomics Platform"/>
            <consortium name="The Broad Institute Genome Sequencing Center for Infectious Disease"/>
            <person name="Wu L."/>
            <person name="Ma J."/>
        </authorList>
    </citation>
    <scope>NUCLEOTIDE SEQUENCE [LARGE SCALE GENOMIC DNA]</scope>
    <source>
        <strain evidence="3">CCUG 60742</strain>
    </source>
</reference>
<feature type="domain" description="Cyclic nucleotide-binding" evidence="1">
    <location>
        <begin position="10"/>
        <end position="113"/>
    </location>
</feature>
<dbReference type="PROSITE" id="PS50042">
    <property type="entry name" value="CNMP_BINDING_3"/>
    <property type="match status" value="1"/>
</dbReference>
<dbReference type="SUPFAM" id="SSF51206">
    <property type="entry name" value="cAMP-binding domain-like"/>
    <property type="match status" value="1"/>
</dbReference>
<accession>A0ABW2ZE27</accession>
<comment type="caution">
    <text evidence="2">The sequence shown here is derived from an EMBL/GenBank/DDBJ whole genome shotgun (WGS) entry which is preliminary data.</text>
</comment>
<dbReference type="EMBL" id="JBHTIA010000003">
    <property type="protein sequence ID" value="MFD0764403.1"/>
    <property type="molecule type" value="Genomic_DNA"/>
</dbReference>
<dbReference type="InterPro" id="IPR018490">
    <property type="entry name" value="cNMP-bd_dom_sf"/>
</dbReference>
<dbReference type="InterPro" id="IPR014710">
    <property type="entry name" value="RmlC-like_jellyroll"/>
</dbReference>
<dbReference type="Gene3D" id="2.60.120.10">
    <property type="entry name" value="Jelly Rolls"/>
    <property type="match status" value="1"/>
</dbReference>
<evidence type="ECO:0000313" key="2">
    <source>
        <dbReference type="EMBL" id="MFD0764403.1"/>
    </source>
</evidence>
<dbReference type="RefSeq" id="WP_377139757.1">
    <property type="nucleotide sequence ID" value="NZ_JBHTIA010000003.1"/>
</dbReference>
<keyword evidence="3" id="KW-1185">Reference proteome</keyword>
<dbReference type="Pfam" id="PF00027">
    <property type="entry name" value="cNMP_binding"/>
    <property type="match status" value="1"/>
</dbReference>
<dbReference type="CDD" id="cd00038">
    <property type="entry name" value="CAP_ED"/>
    <property type="match status" value="1"/>
</dbReference>
<sequence>MEALINYLLLFGDLNEQQKQFIISKCKIRHIKSNAYYQEAGKTPDQFAFLIDGVLRVSYYNDKGDEITKYFLDEDHFVVDLDSYNQRKPSAEYIQAITDCTYVTLSREALKELSDTIVEWMES</sequence>
<dbReference type="InterPro" id="IPR000595">
    <property type="entry name" value="cNMP-bd_dom"/>
</dbReference>
<protein>
    <submittedName>
        <fullName evidence="2">Crp/Fnr family transcriptional regulator</fullName>
    </submittedName>
</protein>
<evidence type="ECO:0000259" key="1">
    <source>
        <dbReference type="PROSITE" id="PS50042"/>
    </source>
</evidence>
<proteinExistence type="predicted"/>
<evidence type="ECO:0000313" key="3">
    <source>
        <dbReference type="Proteomes" id="UP001597073"/>
    </source>
</evidence>
<organism evidence="2 3">
    <name type="scientific">Mucilaginibacter lutimaris</name>
    <dbReference type="NCBI Taxonomy" id="931629"/>
    <lineage>
        <taxon>Bacteria</taxon>
        <taxon>Pseudomonadati</taxon>
        <taxon>Bacteroidota</taxon>
        <taxon>Sphingobacteriia</taxon>
        <taxon>Sphingobacteriales</taxon>
        <taxon>Sphingobacteriaceae</taxon>
        <taxon>Mucilaginibacter</taxon>
    </lineage>
</organism>